<evidence type="ECO:0000313" key="2">
    <source>
        <dbReference type="EMBL" id="KAE9043374.1"/>
    </source>
</evidence>
<evidence type="ECO:0000313" key="3">
    <source>
        <dbReference type="EMBL" id="KAE9348941.1"/>
    </source>
</evidence>
<evidence type="ECO:0000313" key="5">
    <source>
        <dbReference type="Proteomes" id="UP000434957"/>
    </source>
</evidence>
<dbReference type="EMBL" id="QXFV01000264">
    <property type="protein sequence ID" value="KAE9043374.1"/>
    <property type="molecule type" value="Genomic_DNA"/>
</dbReference>
<evidence type="ECO:0000313" key="1">
    <source>
        <dbReference type="EMBL" id="KAE9038219.1"/>
    </source>
</evidence>
<sequence>MIAPFLYERFVEDVKNKWSVCELIVTGNTFLNFPCARYATGVTFQQVNIPYGLCEGRGIY</sequence>
<proteinExistence type="predicted"/>
<accession>A0A6A3N3H3</accession>
<dbReference type="Proteomes" id="UP000429607">
    <property type="component" value="Unassembled WGS sequence"/>
</dbReference>
<dbReference type="EMBL" id="QXFT01000269">
    <property type="protein sequence ID" value="KAE9348941.1"/>
    <property type="molecule type" value="Genomic_DNA"/>
</dbReference>
<organism evidence="1 6">
    <name type="scientific">Phytophthora rubi</name>
    <dbReference type="NCBI Taxonomy" id="129364"/>
    <lineage>
        <taxon>Eukaryota</taxon>
        <taxon>Sar</taxon>
        <taxon>Stramenopiles</taxon>
        <taxon>Oomycota</taxon>
        <taxon>Peronosporomycetes</taxon>
        <taxon>Peronosporales</taxon>
        <taxon>Peronosporaceae</taxon>
        <taxon>Phytophthora</taxon>
    </lineage>
</organism>
<comment type="caution">
    <text evidence="1">The sequence shown here is derived from an EMBL/GenBank/DDBJ whole genome shotgun (WGS) entry which is preliminary data.</text>
</comment>
<gene>
    <name evidence="2" type="ORF">PR001_g5819</name>
    <name evidence="1" type="ORF">PR002_g6142</name>
    <name evidence="3" type="ORF">PR003_g6152</name>
</gene>
<dbReference type="Proteomes" id="UP000434957">
    <property type="component" value="Unassembled WGS sequence"/>
</dbReference>
<dbReference type="Proteomes" id="UP000435112">
    <property type="component" value="Unassembled WGS sequence"/>
</dbReference>
<reference evidence="4 6" key="1">
    <citation type="submission" date="2018-09" db="EMBL/GenBank/DDBJ databases">
        <title>Genomic investigation of the strawberry pathogen Phytophthora fragariae indicates pathogenicity is determined by transcriptional variation in three key races.</title>
        <authorList>
            <person name="Adams T.M."/>
            <person name="Armitage A.D."/>
            <person name="Sobczyk M.K."/>
            <person name="Bates H.J."/>
            <person name="Dunwell J.M."/>
            <person name="Nellist C.F."/>
            <person name="Harrison R.J."/>
        </authorList>
    </citation>
    <scope>NUCLEOTIDE SEQUENCE [LARGE SCALE GENOMIC DNA]</scope>
    <source>
        <strain evidence="2 4">SCRP249</strain>
        <strain evidence="1 6">SCRP324</strain>
        <strain evidence="3 5">SCRP333</strain>
    </source>
</reference>
<dbReference type="AlphaFoldDB" id="A0A6A3N3H3"/>
<name>A0A6A3N3H3_9STRA</name>
<dbReference type="EMBL" id="QXFU01000272">
    <property type="protein sequence ID" value="KAE9038219.1"/>
    <property type="molecule type" value="Genomic_DNA"/>
</dbReference>
<protein>
    <submittedName>
        <fullName evidence="1">Uncharacterized protein</fullName>
    </submittedName>
</protein>
<keyword evidence="5" id="KW-1185">Reference proteome</keyword>
<evidence type="ECO:0000313" key="6">
    <source>
        <dbReference type="Proteomes" id="UP000435112"/>
    </source>
</evidence>
<evidence type="ECO:0000313" key="4">
    <source>
        <dbReference type="Proteomes" id="UP000429607"/>
    </source>
</evidence>